<keyword evidence="14" id="KW-1185">Reference proteome</keyword>
<dbReference type="Proteomes" id="UP000355283">
    <property type="component" value="Unassembled WGS sequence"/>
</dbReference>
<dbReference type="PANTHER" id="PTHR42785:SF1">
    <property type="entry name" value="DNA TOPOISOMERASE"/>
    <property type="match status" value="1"/>
</dbReference>
<feature type="compositionally biased region" description="Basic and acidic residues" evidence="9">
    <location>
        <begin position="1034"/>
        <end position="1046"/>
    </location>
</feature>
<dbReference type="PROSITE" id="PS50118">
    <property type="entry name" value="HMG_BOX_2"/>
    <property type="match status" value="2"/>
</dbReference>
<evidence type="ECO:0000256" key="3">
    <source>
        <dbReference type="ARBA" id="ARBA00012891"/>
    </source>
</evidence>
<dbReference type="InterPro" id="IPR006171">
    <property type="entry name" value="TOPRIM_dom"/>
</dbReference>
<dbReference type="Gene3D" id="1.10.30.10">
    <property type="entry name" value="High mobility group box domain"/>
    <property type="match status" value="2"/>
</dbReference>
<feature type="compositionally biased region" description="Gly residues" evidence="9">
    <location>
        <begin position="1016"/>
        <end position="1033"/>
    </location>
</feature>
<dbReference type="CDD" id="cd00186">
    <property type="entry name" value="TOP1Ac"/>
    <property type="match status" value="1"/>
</dbReference>
<keyword evidence="4" id="KW-0799">Topoisomerase</keyword>
<feature type="coiled-coil region" evidence="8">
    <location>
        <begin position="1155"/>
        <end position="1182"/>
    </location>
</feature>
<protein>
    <recommendedName>
        <fullName evidence="3">DNA topoisomerase</fullName>
        <ecNumber evidence="3">5.6.2.1</ecNumber>
    </recommendedName>
</protein>
<dbReference type="AlphaFoldDB" id="A0A4D9CQL5"/>
<feature type="region of interest" description="Disordered" evidence="9">
    <location>
        <begin position="1007"/>
        <end position="1046"/>
    </location>
</feature>
<evidence type="ECO:0000256" key="9">
    <source>
        <dbReference type="SAM" id="MobiDB-lite"/>
    </source>
</evidence>
<dbReference type="InterPro" id="IPR000380">
    <property type="entry name" value="Topo_IA"/>
</dbReference>
<dbReference type="EMBL" id="SDOX01000158">
    <property type="protein sequence ID" value="TFJ80794.1"/>
    <property type="molecule type" value="Genomic_DNA"/>
</dbReference>
<dbReference type="Gene3D" id="1.10.460.10">
    <property type="entry name" value="Topoisomerase I, domain 2"/>
    <property type="match status" value="1"/>
</dbReference>
<dbReference type="InterPro" id="IPR013824">
    <property type="entry name" value="Topo_IA_cen_sub1"/>
</dbReference>
<feature type="domain" description="HMG box" evidence="10">
    <location>
        <begin position="1047"/>
        <end position="1104"/>
    </location>
</feature>
<feature type="compositionally biased region" description="Low complexity" evidence="9">
    <location>
        <begin position="38"/>
        <end position="70"/>
    </location>
</feature>
<feature type="region of interest" description="Disordered" evidence="9">
    <location>
        <begin position="1099"/>
        <end position="1120"/>
    </location>
</feature>
<dbReference type="SMART" id="SM00493">
    <property type="entry name" value="TOPRIM"/>
    <property type="match status" value="1"/>
</dbReference>
<dbReference type="OrthoDB" id="38765at2759"/>
<dbReference type="SUPFAM" id="SSF47095">
    <property type="entry name" value="HMG-box"/>
    <property type="match status" value="2"/>
</dbReference>
<comment type="similarity">
    <text evidence="2">Belongs to the type IA topoisomerase family.</text>
</comment>
<evidence type="ECO:0000256" key="8">
    <source>
        <dbReference type="SAM" id="Coils"/>
    </source>
</evidence>
<feature type="region of interest" description="Disordered" evidence="9">
    <location>
        <begin position="38"/>
        <end position="95"/>
    </location>
</feature>
<evidence type="ECO:0000259" key="12">
    <source>
        <dbReference type="PROSITE" id="PS52039"/>
    </source>
</evidence>
<evidence type="ECO:0000313" key="13">
    <source>
        <dbReference type="EMBL" id="TFJ80794.1"/>
    </source>
</evidence>
<dbReference type="InterPro" id="IPR036910">
    <property type="entry name" value="HMG_box_dom_sf"/>
</dbReference>
<dbReference type="CDD" id="cd00084">
    <property type="entry name" value="HMG-box_SF"/>
    <property type="match status" value="2"/>
</dbReference>
<reference evidence="13 14" key="1">
    <citation type="submission" date="2019-01" db="EMBL/GenBank/DDBJ databases">
        <title>Nuclear Genome Assembly of the Microalgal Biofuel strain Nannochloropsis salina CCMP1776.</title>
        <authorList>
            <person name="Hovde B."/>
        </authorList>
    </citation>
    <scope>NUCLEOTIDE SEQUENCE [LARGE SCALE GENOMIC DNA]</scope>
    <source>
        <strain evidence="13 14">CCMP1776</strain>
    </source>
</reference>
<sequence length="1186" mass="129325">MFRVLLRRQHDVTTHIFPSLHHQRHRLLPPASVVRLATAQSTTSTTSARRKSTTSASSKAGSKVKTSAGASKKKVNGGKSRSAEGTGDEPGLSSGTNLIIVESATKANTIKRFLTGGKGGDKWEVDFCMGHVRELPRTLADMPPTAKKEKSKVLGVKIDQDYEPVWIVLPGRESVVSRLKEKAKTCSALYLATDEDREGEAISWHLLDLLQPRVPVHRVIFHEITPTAVGAGLASPRPLDIALVEAQHARRVLDRVAGYTMSPLLWKKIARGLSAGRVQSAGLKLLVDRERERMTFQSAAYAGLRATLVVGGEEGKEGGIDARLQTLDGQRLATSNDFDPKTGRLWEAKAGSVRWFDEAGMTRVAAALADPGTVWRVKDVETRVVTRRRPAPFTTSTLQQEANSRLGFTSSQTMKLAQELYEEGHISYMRTDSPNMGPEALAVACVQAREQFGDTDTEPVLASEKAGKGKKNLASATAQEAHEAVRPSILVESNRFRTPKEMGAGWIADKKKLDLYTLIYERTLASVMKDAKMERKTVAVEARTRRGGEGGANHLAELVALSCLGTKVLLHATSPPYRYTQGSFVRTVEELGIGRPSTYATIIEVLKTRRYFAMKGTAMVPTLVGFVVAQLLEGHFPAFVDAGFTSQMEGQLDLIAKGNADRVSYLDEYYRGLTSAIETVEGAIDRKSAKRVLLPSLGENATGGVFVGPYGPYVRDLLPGEPSDALLLRDPGAAKAFYQDVWADDDAGFMKSTSEVRRAPVPAEFTNDPASITAEAVESLLEMSGQGKGITLGRDARSGSEILLRATKYGRSLEVTVGGREGGRKGRREWGRKEQIELPFETEGILCYLLLRNGLERSINLGAAFMPVVISLPPTFLPTSLGERDAAQGPAMAARLLHDFPRSLGLHPTLKEEMLVNLGHYPNLRVGNRSFGLLSQGVAELLSMTADDAIQIIAAGKPTFYLGDYKGSSMWFVPKGRYSYPHIRWNQIKLYLKEDMLGPGGSPPSYKAATALVDSKGGGSGPGGGGRGGGSEGGRARGSKEVKKEKITRSPSAFLLFTKEKRPEMEKGLTFGEQQKVLSAAWKALPEDSQERLIFLDKAEKLRETSSPSSGKKRASSASLVPRNAYQLFCHEARPSLSKGISVVEQAKALSAKWKEVDEEARRELGRRLEAMREEERERQAEEAVV</sequence>
<evidence type="ECO:0000256" key="4">
    <source>
        <dbReference type="ARBA" id="ARBA00023029"/>
    </source>
</evidence>
<dbReference type="Gene3D" id="2.60.510.20">
    <property type="match status" value="1"/>
</dbReference>
<dbReference type="Pfam" id="PF01131">
    <property type="entry name" value="Topoisom_bac"/>
    <property type="match status" value="2"/>
</dbReference>
<dbReference type="PRINTS" id="PR00417">
    <property type="entry name" value="PRTPISMRASEI"/>
</dbReference>
<evidence type="ECO:0000256" key="7">
    <source>
        <dbReference type="PROSITE-ProRule" id="PRU00267"/>
    </source>
</evidence>
<dbReference type="EC" id="5.6.2.1" evidence="3"/>
<organism evidence="13 14">
    <name type="scientific">Nannochloropsis salina CCMP1776</name>
    <dbReference type="NCBI Taxonomy" id="1027361"/>
    <lineage>
        <taxon>Eukaryota</taxon>
        <taxon>Sar</taxon>
        <taxon>Stramenopiles</taxon>
        <taxon>Ochrophyta</taxon>
        <taxon>Eustigmatophyceae</taxon>
        <taxon>Eustigmatales</taxon>
        <taxon>Monodopsidaceae</taxon>
        <taxon>Microchloropsis</taxon>
        <taxon>Microchloropsis salina</taxon>
    </lineage>
</organism>
<dbReference type="InterPro" id="IPR023406">
    <property type="entry name" value="Topo_IA_AS"/>
</dbReference>
<keyword evidence="8" id="KW-0175">Coiled coil</keyword>
<dbReference type="SUPFAM" id="SSF56712">
    <property type="entry name" value="Prokaryotic type I DNA topoisomerase"/>
    <property type="match status" value="1"/>
</dbReference>
<dbReference type="PROSITE" id="PS00396">
    <property type="entry name" value="TOPO_IA_1"/>
    <property type="match status" value="1"/>
</dbReference>
<dbReference type="InterPro" id="IPR003601">
    <property type="entry name" value="Topo_IA_2"/>
</dbReference>
<feature type="DNA-binding region" description="HMG box" evidence="7">
    <location>
        <begin position="1119"/>
        <end position="1184"/>
    </location>
</feature>
<feature type="DNA-binding region" description="HMG box" evidence="7">
    <location>
        <begin position="1047"/>
        <end position="1104"/>
    </location>
</feature>
<dbReference type="InterPro" id="IPR013497">
    <property type="entry name" value="Topo_IA_cen"/>
</dbReference>
<evidence type="ECO:0000256" key="1">
    <source>
        <dbReference type="ARBA" id="ARBA00000213"/>
    </source>
</evidence>
<dbReference type="InterPro" id="IPR003602">
    <property type="entry name" value="Topo_IA_DNA-bd_dom"/>
</dbReference>
<evidence type="ECO:0000256" key="6">
    <source>
        <dbReference type="ARBA" id="ARBA00023235"/>
    </source>
</evidence>
<keyword evidence="6" id="KW-0413">Isomerase</keyword>
<feature type="domain" description="Toprim" evidence="11">
    <location>
        <begin position="96"/>
        <end position="225"/>
    </location>
</feature>
<dbReference type="InterPro" id="IPR009071">
    <property type="entry name" value="HMG_box_dom"/>
</dbReference>
<dbReference type="InterPro" id="IPR013826">
    <property type="entry name" value="Topo_IA_cen_sub3"/>
</dbReference>
<dbReference type="InterPro" id="IPR023405">
    <property type="entry name" value="Topo_IA_core_domain"/>
</dbReference>
<evidence type="ECO:0000256" key="2">
    <source>
        <dbReference type="ARBA" id="ARBA00009446"/>
    </source>
</evidence>
<comment type="caution">
    <text evidence="13">The sequence shown here is derived from an EMBL/GenBank/DDBJ whole genome shotgun (WGS) entry which is preliminary data.</text>
</comment>
<dbReference type="SMART" id="SM00398">
    <property type="entry name" value="HMG"/>
    <property type="match status" value="2"/>
</dbReference>
<dbReference type="Pfam" id="PF01751">
    <property type="entry name" value="Toprim"/>
    <property type="match status" value="1"/>
</dbReference>
<dbReference type="PROSITE" id="PS52039">
    <property type="entry name" value="TOPO_IA_2"/>
    <property type="match status" value="1"/>
</dbReference>
<accession>A0A4D9CQL5</accession>
<evidence type="ECO:0000259" key="11">
    <source>
        <dbReference type="PROSITE" id="PS50880"/>
    </source>
</evidence>
<evidence type="ECO:0000313" key="14">
    <source>
        <dbReference type="Proteomes" id="UP000355283"/>
    </source>
</evidence>
<gene>
    <name evidence="13" type="ORF">NSK_007971</name>
</gene>
<evidence type="ECO:0000256" key="5">
    <source>
        <dbReference type="ARBA" id="ARBA00023125"/>
    </source>
</evidence>
<feature type="domain" description="Topo IA-type catalytic" evidence="12">
    <location>
        <begin position="240"/>
        <end position="677"/>
    </location>
</feature>
<evidence type="ECO:0000259" key="10">
    <source>
        <dbReference type="PROSITE" id="PS50118"/>
    </source>
</evidence>
<feature type="domain" description="HMG box" evidence="10">
    <location>
        <begin position="1119"/>
        <end position="1184"/>
    </location>
</feature>
<keyword evidence="5 7" id="KW-0238">DNA-binding</keyword>
<keyword evidence="7" id="KW-0539">Nucleus</keyword>
<name>A0A4D9CQL5_9STRA</name>
<dbReference type="PROSITE" id="PS50880">
    <property type="entry name" value="TOPRIM"/>
    <property type="match status" value="1"/>
</dbReference>
<comment type="catalytic activity">
    <reaction evidence="1">
        <text>ATP-independent breakage of single-stranded DNA, followed by passage and rejoining.</text>
        <dbReference type="EC" id="5.6.2.1"/>
    </reaction>
</comment>
<dbReference type="GO" id="GO:0006265">
    <property type="term" value="P:DNA topological change"/>
    <property type="evidence" value="ECO:0007669"/>
    <property type="project" value="InterPro"/>
</dbReference>
<dbReference type="GO" id="GO:0003917">
    <property type="term" value="F:DNA topoisomerase type I (single strand cut, ATP-independent) activity"/>
    <property type="evidence" value="ECO:0007669"/>
    <property type="project" value="UniProtKB-EC"/>
</dbReference>
<dbReference type="GO" id="GO:0003677">
    <property type="term" value="F:DNA binding"/>
    <property type="evidence" value="ECO:0007669"/>
    <property type="project" value="UniProtKB-UniRule"/>
</dbReference>
<dbReference type="Gene3D" id="3.40.50.140">
    <property type="match status" value="1"/>
</dbReference>
<dbReference type="PANTHER" id="PTHR42785">
    <property type="entry name" value="DNA TOPOISOMERASE, TYPE IA, CORE"/>
    <property type="match status" value="1"/>
</dbReference>
<dbReference type="SMART" id="SM00436">
    <property type="entry name" value="TOP1Bc"/>
    <property type="match status" value="1"/>
</dbReference>
<proteinExistence type="inferred from homology"/>
<dbReference type="SMART" id="SM00437">
    <property type="entry name" value="TOP1Ac"/>
    <property type="match status" value="1"/>
</dbReference>
<dbReference type="GO" id="GO:0005634">
    <property type="term" value="C:nucleus"/>
    <property type="evidence" value="ECO:0007669"/>
    <property type="project" value="UniProtKB-UniRule"/>
</dbReference>
<dbReference type="Gene3D" id="1.10.290.10">
    <property type="entry name" value="Topoisomerase I, domain 4"/>
    <property type="match status" value="1"/>
</dbReference>